<accession>A0A9P5P0D5</accession>
<organism evidence="1 2">
    <name type="scientific">Rhodocollybia butyracea</name>
    <dbReference type="NCBI Taxonomy" id="206335"/>
    <lineage>
        <taxon>Eukaryota</taxon>
        <taxon>Fungi</taxon>
        <taxon>Dikarya</taxon>
        <taxon>Basidiomycota</taxon>
        <taxon>Agaricomycotina</taxon>
        <taxon>Agaricomycetes</taxon>
        <taxon>Agaricomycetidae</taxon>
        <taxon>Agaricales</taxon>
        <taxon>Marasmiineae</taxon>
        <taxon>Omphalotaceae</taxon>
        <taxon>Rhodocollybia</taxon>
    </lineage>
</organism>
<dbReference type="AlphaFoldDB" id="A0A9P5P0D5"/>
<evidence type="ECO:0000313" key="1">
    <source>
        <dbReference type="EMBL" id="KAF9023782.1"/>
    </source>
</evidence>
<evidence type="ECO:0000313" key="2">
    <source>
        <dbReference type="Proteomes" id="UP000772434"/>
    </source>
</evidence>
<dbReference type="Proteomes" id="UP000772434">
    <property type="component" value="Unassembled WGS sequence"/>
</dbReference>
<dbReference type="OrthoDB" id="2393824at2759"/>
<sequence length="331" mass="37421">MEKDLYTYHTPTNPNMTINANIDDNIVASAKYLAAQFTDSPSMQRTYQPTFMTLILGNEEWKALARDADLKGELWARVSKLDLVDIFQRVEGLENSKAPDTDSFSRVSISAVSLHEELLDPIQAIERFVDTLKEPMKNFVLSDQLPIWNPPESWAGMTANEIAEISEHIRSLAIPARSDNPDCPDMLLHDLGKLTNTGVSQLIETTFAPDKQPCLLINTSGSGKTRAMLEGLTRQWGFYFVCSDDEHGSRDLSYVIDHSLPENREFISIPSESFDEGRLRQNQQLAAQRFFEVLLSRLAVFDLFLDVLSGLAADLDSIDYRKMWLLLQTEP</sequence>
<keyword evidence="2" id="KW-1185">Reference proteome</keyword>
<reference evidence="1" key="1">
    <citation type="submission" date="2020-11" db="EMBL/GenBank/DDBJ databases">
        <authorList>
            <consortium name="DOE Joint Genome Institute"/>
            <person name="Ahrendt S."/>
            <person name="Riley R."/>
            <person name="Andreopoulos W."/>
            <person name="Labutti K."/>
            <person name="Pangilinan J."/>
            <person name="Ruiz-Duenas F.J."/>
            <person name="Barrasa J.M."/>
            <person name="Sanchez-Garcia M."/>
            <person name="Camarero S."/>
            <person name="Miyauchi S."/>
            <person name="Serrano A."/>
            <person name="Linde D."/>
            <person name="Babiker R."/>
            <person name="Drula E."/>
            <person name="Ayuso-Fernandez I."/>
            <person name="Pacheco R."/>
            <person name="Padilla G."/>
            <person name="Ferreira P."/>
            <person name="Barriuso J."/>
            <person name="Kellner H."/>
            <person name="Castanera R."/>
            <person name="Alfaro M."/>
            <person name="Ramirez L."/>
            <person name="Pisabarro A.G."/>
            <person name="Kuo A."/>
            <person name="Tritt A."/>
            <person name="Lipzen A."/>
            <person name="He G."/>
            <person name="Yan M."/>
            <person name="Ng V."/>
            <person name="Cullen D."/>
            <person name="Martin F."/>
            <person name="Rosso M.-N."/>
            <person name="Henrissat B."/>
            <person name="Hibbett D."/>
            <person name="Martinez A.T."/>
            <person name="Grigoriev I.V."/>
        </authorList>
    </citation>
    <scope>NUCLEOTIDE SEQUENCE</scope>
    <source>
        <strain evidence="1">AH 40177</strain>
    </source>
</reference>
<comment type="caution">
    <text evidence="1">The sequence shown here is derived from an EMBL/GenBank/DDBJ whole genome shotgun (WGS) entry which is preliminary data.</text>
</comment>
<protein>
    <submittedName>
        <fullName evidence="1">Uncharacterized protein</fullName>
    </submittedName>
</protein>
<proteinExistence type="predicted"/>
<name>A0A9P5P0D5_9AGAR</name>
<dbReference type="EMBL" id="JADNRY010000944">
    <property type="protein sequence ID" value="KAF9023782.1"/>
    <property type="molecule type" value="Genomic_DNA"/>
</dbReference>
<gene>
    <name evidence="1" type="ORF">BDP27DRAFT_1062217</name>
</gene>